<organism evidence="1 2">
    <name type="scientific">Caldithrix abyssi DSM 13497</name>
    <dbReference type="NCBI Taxonomy" id="880073"/>
    <lineage>
        <taxon>Bacteria</taxon>
        <taxon>Pseudomonadati</taxon>
        <taxon>Calditrichota</taxon>
        <taxon>Calditrichia</taxon>
        <taxon>Calditrichales</taxon>
        <taxon>Calditrichaceae</taxon>
        <taxon>Caldithrix</taxon>
    </lineage>
</organism>
<evidence type="ECO:0000313" key="1">
    <source>
        <dbReference type="EMBL" id="EHO43110.1"/>
    </source>
</evidence>
<dbReference type="RefSeq" id="WP_006930596.1">
    <property type="nucleotide sequence ID" value="NZ_CP018099.1"/>
</dbReference>
<gene>
    <name evidence="1" type="ORF">Calab_3511</name>
</gene>
<dbReference type="EMBL" id="CM001402">
    <property type="protein sequence ID" value="EHO43110.1"/>
    <property type="molecule type" value="Genomic_DNA"/>
</dbReference>
<protein>
    <submittedName>
        <fullName evidence="1">Uncharacterized protein</fullName>
    </submittedName>
</protein>
<dbReference type="InParanoid" id="H1XXI6"/>
<dbReference type="AlphaFoldDB" id="H1XXI6"/>
<proteinExistence type="predicted"/>
<evidence type="ECO:0000313" key="2">
    <source>
        <dbReference type="Proteomes" id="UP000004671"/>
    </source>
</evidence>
<keyword evidence="2" id="KW-1185">Reference proteome</keyword>
<sequence length="58" mass="6636">MSRRTFNVQMTLFLSILFFQENIQVVGGSAKRARLFAEQLRRSTQGQVSEQTRKGGTE</sequence>
<dbReference type="HOGENOM" id="CLU_2970707_0_0_0"/>
<reference evidence="1 2" key="1">
    <citation type="submission" date="2011-09" db="EMBL/GenBank/DDBJ databases">
        <title>The permanent draft genome of Caldithrix abyssi DSM 13497.</title>
        <authorList>
            <consortium name="US DOE Joint Genome Institute (JGI-PGF)"/>
            <person name="Lucas S."/>
            <person name="Han J."/>
            <person name="Lapidus A."/>
            <person name="Bruce D."/>
            <person name="Goodwin L."/>
            <person name="Pitluck S."/>
            <person name="Peters L."/>
            <person name="Kyrpides N."/>
            <person name="Mavromatis K."/>
            <person name="Ivanova N."/>
            <person name="Mikhailova N."/>
            <person name="Chertkov O."/>
            <person name="Detter J.C."/>
            <person name="Tapia R."/>
            <person name="Han C."/>
            <person name="Land M."/>
            <person name="Hauser L."/>
            <person name="Markowitz V."/>
            <person name="Cheng J.-F."/>
            <person name="Hugenholtz P."/>
            <person name="Woyke T."/>
            <person name="Wu D."/>
            <person name="Spring S."/>
            <person name="Brambilla E."/>
            <person name="Klenk H.-P."/>
            <person name="Eisen J.A."/>
        </authorList>
    </citation>
    <scope>NUCLEOTIDE SEQUENCE [LARGE SCALE GENOMIC DNA]</scope>
    <source>
        <strain evidence="1 2">DSM 13497</strain>
    </source>
</reference>
<dbReference type="Proteomes" id="UP000004671">
    <property type="component" value="Chromosome"/>
</dbReference>
<dbReference type="PaxDb" id="880073-Calab_3511"/>
<name>H1XXI6_CALAY</name>
<accession>H1XXI6</accession>